<dbReference type="PANTHER" id="PTHR12652:SF23">
    <property type="entry name" value="MICROBODY (PEROXISOME) PROLIFERATION PROTEIN PEROXIN 11B (EUROFUNG)"/>
    <property type="match status" value="1"/>
</dbReference>
<organism evidence="5 6">
    <name type="scientific">Humicola insolens</name>
    <name type="common">Soft-rot fungus</name>
    <dbReference type="NCBI Taxonomy" id="85995"/>
    <lineage>
        <taxon>Eukaryota</taxon>
        <taxon>Fungi</taxon>
        <taxon>Dikarya</taxon>
        <taxon>Ascomycota</taxon>
        <taxon>Pezizomycotina</taxon>
        <taxon>Sordariomycetes</taxon>
        <taxon>Sordariomycetidae</taxon>
        <taxon>Sordariales</taxon>
        <taxon>Chaetomiaceae</taxon>
        <taxon>Mycothermus</taxon>
    </lineage>
</organism>
<dbReference type="InterPro" id="IPR008733">
    <property type="entry name" value="PEX11"/>
</dbReference>
<evidence type="ECO:0000256" key="1">
    <source>
        <dbReference type="ARBA" id="ARBA00022593"/>
    </source>
</evidence>
<keyword evidence="6" id="KW-1185">Reference proteome</keyword>
<dbReference type="EMBL" id="JAZGSY010000183">
    <property type="protein sequence ID" value="KAL1838956.1"/>
    <property type="molecule type" value="Genomic_DNA"/>
</dbReference>
<dbReference type="Proteomes" id="UP001583172">
    <property type="component" value="Unassembled WGS sequence"/>
</dbReference>
<dbReference type="Pfam" id="PF05648">
    <property type="entry name" value="PEX11"/>
    <property type="match status" value="1"/>
</dbReference>
<reference evidence="5 6" key="1">
    <citation type="journal article" date="2024" name="Commun. Biol.">
        <title>Comparative genomic analysis of thermophilic fungi reveals convergent evolutionary adaptations and gene losses.</title>
        <authorList>
            <person name="Steindorff A.S."/>
            <person name="Aguilar-Pontes M.V."/>
            <person name="Robinson A.J."/>
            <person name="Andreopoulos B."/>
            <person name="LaButti K."/>
            <person name="Kuo A."/>
            <person name="Mondo S."/>
            <person name="Riley R."/>
            <person name="Otillar R."/>
            <person name="Haridas S."/>
            <person name="Lipzen A."/>
            <person name="Grimwood J."/>
            <person name="Schmutz J."/>
            <person name="Clum A."/>
            <person name="Reid I.D."/>
            <person name="Moisan M.C."/>
            <person name="Butler G."/>
            <person name="Nguyen T.T.M."/>
            <person name="Dewar K."/>
            <person name="Conant G."/>
            <person name="Drula E."/>
            <person name="Henrissat B."/>
            <person name="Hansel C."/>
            <person name="Singer S."/>
            <person name="Hutchinson M.I."/>
            <person name="de Vries R.P."/>
            <person name="Natvig D.O."/>
            <person name="Powell A.J."/>
            <person name="Tsang A."/>
            <person name="Grigoriev I.V."/>
        </authorList>
    </citation>
    <scope>NUCLEOTIDE SEQUENCE [LARGE SCALE GENOMIC DNA]</scope>
    <source>
        <strain evidence="5 6">CBS 620.91</strain>
    </source>
</reference>
<evidence type="ECO:0000313" key="5">
    <source>
        <dbReference type="EMBL" id="KAL1838956.1"/>
    </source>
</evidence>
<comment type="subcellular location">
    <subcellularLocation>
        <location evidence="4">Peroxisome membrane</location>
    </subcellularLocation>
</comment>
<proteinExistence type="predicted"/>
<keyword evidence="1" id="KW-0962">Peroxisome biogenesis</keyword>
<sequence length="281" mass="30780">MAQPHPSVSALEQFVKFGTDAYGLERILRLLQSLTALLLFSAPFRTFTHTITSSLLVSPWTFSSSSATLKSTASPLSDQAATAILHPLRLFRFLESFAAAWEVWNALGRDSGRRSRLETAQQWADLGAKVFTGMYLLLESAVFVEVVLGLPSEVGVWGTRERVGEVVMDGQRFWFLGLAFGVVGGILKLCKRGEEEKKKNGEKEVATTPKRVGEREKVVRRLVADLMDLALPGSAVGWVPLAPETVAWLMLGSTILTGMEIWERCGRELVAAKRRAAGAAS</sequence>
<evidence type="ECO:0000256" key="3">
    <source>
        <dbReference type="ARBA" id="ARBA00023140"/>
    </source>
</evidence>
<evidence type="ECO:0000313" key="6">
    <source>
        <dbReference type="Proteomes" id="UP001583172"/>
    </source>
</evidence>
<name>A0ABR3VB66_HUMIN</name>
<keyword evidence="2" id="KW-0472">Membrane</keyword>
<gene>
    <name evidence="5" type="ORF">VTJ49DRAFT_2028</name>
</gene>
<accession>A0ABR3VB66</accession>
<evidence type="ECO:0000256" key="4">
    <source>
        <dbReference type="ARBA" id="ARBA00046271"/>
    </source>
</evidence>
<dbReference type="PANTHER" id="PTHR12652">
    <property type="entry name" value="PEROXISOMAL BIOGENESIS FACTOR 11"/>
    <property type="match status" value="1"/>
</dbReference>
<comment type="caution">
    <text evidence="5">The sequence shown here is derived from an EMBL/GenBank/DDBJ whole genome shotgun (WGS) entry which is preliminary data.</text>
</comment>
<keyword evidence="3" id="KW-0576">Peroxisome</keyword>
<protein>
    <submittedName>
        <fullName evidence="5">Uncharacterized protein</fullName>
    </submittedName>
</protein>
<evidence type="ECO:0000256" key="2">
    <source>
        <dbReference type="ARBA" id="ARBA00023136"/>
    </source>
</evidence>